<accession>A0ABQ9ZR92</accession>
<comment type="caution">
    <text evidence="1">The sequence shown here is derived from an EMBL/GenBank/DDBJ whole genome shotgun (WGS) entry which is preliminary data.</text>
</comment>
<dbReference type="EMBL" id="JAOYFB010000005">
    <property type="protein sequence ID" value="KAK4015145.1"/>
    <property type="molecule type" value="Genomic_DNA"/>
</dbReference>
<evidence type="ECO:0000313" key="2">
    <source>
        <dbReference type="Proteomes" id="UP001234178"/>
    </source>
</evidence>
<gene>
    <name evidence="1" type="ORF">OUZ56_030133</name>
</gene>
<evidence type="ECO:0000313" key="1">
    <source>
        <dbReference type="EMBL" id="KAK4015145.1"/>
    </source>
</evidence>
<proteinExistence type="predicted"/>
<sequence>MYSYRVPVDSRRGFGKHRSVFSPLRTHQSFQPLHADSYVEWVVARLPATSRSTSGSENPFRRNSCRITSIRLTGVLRSPVEGVVRLSLTSIDWGMIAEEGGRRTLALGELETMVAPATLDKP</sequence>
<organism evidence="1 2">
    <name type="scientific">Daphnia magna</name>
    <dbReference type="NCBI Taxonomy" id="35525"/>
    <lineage>
        <taxon>Eukaryota</taxon>
        <taxon>Metazoa</taxon>
        <taxon>Ecdysozoa</taxon>
        <taxon>Arthropoda</taxon>
        <taxon>Crustacea</taxon>
        <taxon>Branchiopoda</taxon>
        <taxon>Diplostraca</taxon>
        <taxon>Cladocera</taxon>
        <taxon>Anomopoda</taxon>
        <taxon>Daphniidae</taxon>
        <taxon>Daphnia</taxon>
    </lineage>
</organism>
<name>A0ABQ9ZR92_9CRUS</name>
<dbReference type="Proteomes" id="UP001234178">
    <property type="component" value="Unassembled WGS sequence"/>
</dbReference>
<reference evidence="1 2" key="1">
    <citation type="journal article" date="2023" name="Nucleic Acids Res.">
        <title>The hologenome of Daphnia magna reveals possible DNA methylation and microbiome-mediated evolution of the host genome.</title>
        <authorList>
            <person name="Chaturvedi A."/>
            <person name="Li X."/>
            <person name="Dhandapani V."/>
            <person name="Marshall H."/>
            <person name="Kissane S."/>
            <person name="Cuenca-Cambronero M."/>
            <person name="Asole G."/>
            <person name="Calvet F."/>
            <person name="Ruiz-Romero M."/>
            <person name="Marangio P."/>
            <person name="Guigo R."/>
            <person name="Rago D."/>
            <person name="Mirbahai L."/>
            <person name="Eastwood N."/>
            <person name="Colbourne J.K."/>
            <person name="Zhou J."/>
            <person name="Mallon E."/>
            <person name="Orsini L."/>
        </authorList>
    </citation>
    <scope>NUCLEOTIDE SEQUENCE [LARGE SCALE GENOMIC DNA]</scope>
    <source>
        <strain evidence="1">LRV0_1</strain>
    </source>
</reference>
<protein>
    <submittedName>
        <fullName evidence="1">Uncharacterized protein</fullName>
    </submittedName>
</protein>
<keyword evidence="2" id="KW-1185">Reference proteome</keyword>